<dbReference type="PROSITE" id="PS50848">
    <property type="entry name" value="START"/>
    <property type="match status" value="1"/>
</dbReference>
<evidence type="ECO:0000259" key="1">
    <source>
        <dbReference type="PROSITE" id="PS50848"/>
    </source>
</evidence>
<dbReference type="CDD" id="cd08870">
    <property type="entry name" value="START_STARD2_7-like"/>
    <property type="match status" value="1"/>
</dbReference>
<keyword evidence="3" id="KW-1185">Reference proteome</keyword>
<dbReference type="PANTHER" id="PTHR19308">
    <property type="entry name" value="PHOSPHATIDYLCHOLINE TRANSFER PROTEIN"/>
    <property type="match status" value="1"/>
</dbReference>
<dbReference type="SUPFAM" id="SSF55961">
    <property type="entry name" value="Bet v1-like"/>
    <property type="match status" value="1"/>
</dbReference>
<dbReference type="Gene3D" id="3.30.530.20">
    <property type="match status" value="1"/>
</dbReference>
<feature type="domain" description="START" evidence="1">
    <location>
        <begin position="85"/>
        <end position="270"/>
    </location>
</feature>
<name>A0A6A3B791_HIBSY</name>
<evidence type="ECO:0000313" key="2">
    <source>
        <dbReference type="EMBL" id="KAE8710899.1"/>
    </source>
</evidence>
<reference evidence="2" key="1">
    <citation type="submission" date="2019-09" db="EMBL/GenBank/DDBJ databases">
        <title>Draft genome information of white flower Hibiscus syriacus.</title>
        <authorList>
            <person name="Kim Y.-M."/>
        </authorList>
    </citation>
    <scope>NUCLEOTIDE SEQUENCE [LARGE SCALE GENOMIC DNA]</scope>
    <source>
        <strain evidence="2">YM2019G1</strain>
    </source>
</reference>
<dbReference type="InterPro" id="IPR002913">
    <property type="entry name" value="START_lipid-bd_dom"/>
</dbReference>
<dbReference type="GO" id="GO:0005737">
    <property type="term" value="C:cytoplasm"/>
    <property type="evidence" value="ECO:0007669"/>
    <property type="project" value="UniProtKB-ARBA"/>
</dbReference>
<dbReference type="GO" id="GO:0008289">
    <property type="term" value="F:lipid binding"/>
    <property type="evidence" value="ECO:0007669"/>
    <property type="project" value="InterPro"/>
</dbReference>
<dbReference type="InterPro" id="IPR023393">
    <property type="entry name" value="START-like_dom_sf"/>
</dbReference>
<dbReference type="PANTHER" id="PTHR19308:SF13">
    <property type="entry name" value="OS02G0468400 PROTEIN"/>
    <property type="match status" value="1"/>
</dbReference>
<gene>
    <name evidence="2" type="ORF">F3Y22_tig00110318pilonHSYRG00026</name>
</gene>
<protein>
    <recommendedName>
        <fullName evidence="1">START domain-containing protein</fullName>
    </recommendedName>
</protein>
<proteinExistence type="predicted"/>
<dbReference type="EMBL" id="VEPZ02000926">
    <property type="protein sequence ID" value="KAE8710899.1"/>
    <property type="molecule type" value="Genomic_DNA"/>
</dbReference>
<accession>A0A6A3B791</accession>
<dbReference type="Proteomes" id="UP000436088">
    <property type="component" value="Unassembled WGS sequence"/>
</dbReference>
<dbReference type="InterPro" id="IPR051213">
    <property type="entry name" value="START_lipid_transfer"/>
</dbReference>
<organism evidence="2 3">
    <name type="scientific">Hibiscus syriacus</name>
    <name type="common">Rose of Sharon</name>
    <dbReference type="NCBI Taxonomy" id="106335"/>
    <lineage>
        <taxon>Eukaryota</taxon>
        <taxon>Viridiplantae</taxon>
        <taxon>Streptophyta</taxon>
        <taxon>Embryophyta</taxon>
        <taxon>Tracheophyta</taxon>
        <taxon>Spermatophyta</taxon>
        <taxon>Magnoliopsida</taxon>
        <taxon>eudicotyledons</taxon>
        <taxon>Gunneridae</taxon>
        <taxon>Pentapetalae</taxon>
        <taxon>rosids</taxon>
        <taxon>malvids</taxon>
        <taxon>Malvales</taxon>
        <taxon>Malvaceae</taxon>
        <taxon>Malvoideae</taxon>
        <taxon>Hibiscus</taxon>
    </lineage>
</organism>
<dbReference type="AlphaFoldDB" id="A0A6A3B791"/>
<sequence>MTSVSSMEFWWFLNLRATLIALLLILFFHLSKKFYSKFLPYSSTRRLPSSSSSSSPLDSQSRIPEIISDSDLKFLIDNLDEKLNEDEKWENVIDKKTNFLSYNAKCCRTKDKPLKYLSTTVFESCSPVLLRDFYMDNDYRKQWDKTVIDHLQLQVNRTNGIEIGRTVKKFPLLTPREYVLAWRLWEGKDRTFYCFTKECEHPSAPRHKKYVRVGYFRSGWQIRKGKEASEIRMFHQEDAGLNVEMEKLAFSKGIWSYVCKMDNALRKYSAINRPLTTPSVSSVTLIQKVPPELEMISGSTLPAVSASMPTLEPVNGEPREKKLSRIPSKRTVAKSLLVAGGVLCLSRGHVGLGAKVAMAFILTKLRKHCDSSSQSRRTQGT</sequence>
<comment type="caution">
    <text evidence="2">The sequence shown here is derived from an EMBL/GenBank/DDBJ whole genome shotgun (WGS) entry which is preliminary data.</text>
</comment>
<evidence type="ECO:0000313" key="3">
    <source>
        <dbReference type="Proteomes" id="UP000436088"/>
    </source>
</evidence>
<dbReference type="Pfam" id="PF01852">
    <property type="entry name" value="START"/>
    <property type="match status" value="1"/>
</dbReference>